<evidence type="ECO:0000256" key="8">
    <source>
        <dbReference type="PIRSR" id="PIRSR634016-1"/>
    </source>
</evidence>
<evidence type="ECO:0000313" key="14">
    <source>
        <dbReference type="EMBL" id="KAK3753019.1"/>
    </source>
</evidence>
<feature type="active site" description="Proton acceptor" evidence="8">
    <location>
        <position position="420"/>
    </location>
</feature>
<dbReference type="GO" id="GO:0042277">
    <property type="term" value="F:peptide binding"/>
    <property type="evidence" value="ECO:0007669"/>
    <property type="project" value="TreeGrafter"/>
</dbReference>
<keyword evidence="15" id="KW-1185">Reference proteome</keyword>
<dbReference type="AlphaFoldDB" id="A0AAE0YQP6"/>
<keyword evidence="6 9" id="KW-0862">Zinc</keyword>
<dbReference type="Pfam" id="PF11838">
    <property type="entry name" value="ERAP1_C"/>
    <property type="match status" value="1"/>
</dbReference>
<evidence type="ECO:0000259" key="12">
    <source>
        <dbReference type="Pfam" id="PF11838"/>
    </source>
</evidence>
<feature type="site" description="Transition state stabilizer" evidence="10">
    <location>
        <position position="504"/>
    </location>
</feature>
<dbReference type="Proteomes" id="UP001283361">
    <property type="component" value="Unassembled WGS sequence"/>
</dbReference>
<dbReference type="InterPro" id="IPR014782">
    <property type="entry name" value="Peptidase_M1_dom"/>
</dbReference>
<reference evidence="14" key="1">
    <citation type="journal article" date="2023" name="G3 (Bethesda)">
        <title>A reference genome for the long-term kleptoplast-retaining sea slug Elysia crispata morphotype clarki.</title>
        <authorList>
            <person name="Eastman K.E."/>
            <person name="Pendleton A.L."/>
            <person name="Shaikh M.A."/>
            <person name="Suttiyut T."/>
            <person name="Ogas R."/>
            <person name="Tomko P."/>
            <person name="Gavelis G."/>
            <person name="Widhalm J.R."/>
            <person name="Wisecaver J.H."/>
        </authorList>
    </citation>
    <scope>NUCLEOTIDE SEQUENCE</scope>
    <source>
        <strain evidence="14">ECLA1</strain>
    </source>
</reference>
<dbReference type="GO" id="GO:0043171">
    <property type="term" value="P:peptide catabolic process"/>
    <property type="evidence" value="ECO:0007669"/>
    <property type="project" value="TreeGrafter"/>
</dbReference>
<protein>
    <recommendedName>
        <fullName evidence="16">Aminopeptidase</fullName>
    </recommendedName>
</protein>
<evidence type="ECO:0000256" key="5">
    <source>
        <dbReference type="ARBA" id="ARBA00022801"/>
    </source>
</evidence>
<keyword evidence="4 9" id="KW-0479">Metal-binding</keyword>
<gene>
    <name evidence="14" type="ORF">RRG08_020184</name>
</gene>
<dbReference type="GO" id="GO:0016020">
    <property type="term" value="C:membrane"/>
    <property type="evidence" value="ECO:0007669"/>
    <property type="project" value="TreeGrafter"/>
</dbReference>
<feature type="domain" description="Peptidase M1 membrane alanine aminopeptidase" evidence="11">
    <location>
        <begin position="348"/>
        <end position="565"/>
    </location>
</feature>
<comment type="similarity">
    <text evidence="1">Belongs to the peptidase M1 family.</text>
</comment>
<dbReference type="InterPro" id="IPR050344">
    <property type="entry name" value="Peptidase_M1_aminopeptidases"/>
</dbReference>
<dbReference type="GO" id="GO:0070006">
    <property type="term" value="F:metalloaminopeptidase activity"/>
    <property type="evidence" value="ECO:0007669"/>
    <property type="project" value="TreeGrafter"/>
</dbReference>
<keyword evidence="5" id="KW-0378">Hydrolase</keyword>
<dbReference type="InterPro" id="IPR024571">
    <property type="entry name" value="ERAP1-like_C_dom"/>
</dbReference>
<evidence type="ECO:0000256" key="3">
    <source>
        <dbReference type="ARBA" id="ARBA00022670"/>
    </source>
</evidence>
<dbReference type="InterPro" id="IPR001930">
    <property type="entry name" value="Peptidase_M1"/>
</dbReference>
<evidence type="ECO:0008006" key="16">
    <source>
        <dbReference type="Google" id="ProtNLM"/>
    </source>
</evidence>
<feature type="domain" description="ERAP1-like C-terminal" evidence="12">
    <location>
        <begin position="651"/>
        <end position="959"/>
    </location>
</feature>
<comment type="cofactor">
    <cofactor evidence="9">
        <name>Zn(2+)</name>
        <dbReference type="ChEBI" id="CHEBI:29105"/>
    </cofactor>
    <text evidence="9">Binds 1 zinc ion per subunit.</text>
</comment>
<dbReference type="PANTHER" id="PTHR11533">
    <property type="entry name" value="PROTEASE M1 ZINC METALLOPROTEASE"/>
    <property type="match status" value="1"/>
</dbReference>
<feature type="binding site" evidence="9">
    <location>
        <position position="442"/>
    </location>
    <ligand>
        <name>Zn(2+)</name>
        <dbReference type="ChEBI" id="CHEBI:29105"/>
        <note>catalytic</note>
    </ligand>
</feature>
<evidence type="ECO:0000256" key="10">
    <source>
        <dbReference type="PIRSR" id="PIRSR634016-4"/>
    </source>
</evidence>
<dbReference type="PRINTS" id="PR00756">
    <property type="entry name" value="ALADIPTASE"/>
</dbReference>
<evidence type="ECO:0000256" key="1">
    <source>
        <dbReference type="ARBA" id="ARBA00010136"/>
    </source>
</evidence>
<evidence type="ECO:0000256" key="9">
    <source>
        <dbReference type="PIRSR" id="PIRSR634016-3"/>
    </source>
</evidence>
<dbReference type="PANTHER" id="PTHR11533:SF299">
    <property type="entry name" value="AMINOPEPTIDASE"/>
    <property type="match status" value="1"/>
</dbReference>
<feature type="binding site" evidence="9">
    <location>
        <position position="423"/>
    </location>
    <ligand>
        <name>Zn(2+)</name>
        <dbReference type="ChEBI" id="CHEBI:29105"/>
        <note>catalytic</note>
    </ligand>
</feature>
<dbReference type="GO" id="GO:0005737">
    <property type="term" value="C:cytoplasm"/>
    <property type="evidence" value="ECO:0007669"/>
    <property type="project" value="TreeGrafter"/>
</dbReference>
<dbReference type="CDD" id="cd09601">
    <property type="entry name" value="M1_APN-Q_like"/>
    <property type="match status" value="1"/>
</dbReference>
<dbReference type="InterPro" id="IPR042097">
    <property type="entry name" value="Aminopeptidase_N-like_N_sf"/>
</dbReference>
<dbReference type="GO" id="GO:0006508">
    <property type="term" value="P:proteolysis"/>
    <property type="evidence" value="ECO:0007669"/>
    <property type="project" value="UniProtKB-KW"/>
</dbReference>
<dbReference type="EMBL" id="JAWDGP010005727">
    <property type="protein sequence ID" value="KAK3753019.1"/>
    <property type="molecule type" value="Genomic_DNA"/>
</dbReference>
<dbReference type="GO" id="GO:0008270">
    <property type="term" value="F:zinc ion binding"/>
    <property type="evidence" value="ECO:0007669"/>
    <property type="project" value="InterPro"/>
</dbReference>
<evidence type="ECO:0000256" key="4">
    <source>
        <dbReference type="ARBA" id="ARBA00022723"/>
    </source>
</evidence>
<dbReference type="InterPro" id="IPR045357">
    <property type="entry name" value="Aminopeptidase_N-like_N"/>
</dbReference>
<dbReference type="GO" id="GO:0005615">
    <property type="term" value="C:extracellular space"/>
    <property type="evidence" value="ECO:0007669"/>
    <property type="project" value="TreeGrafter"/>
</dbReference>
<dbReference type="Gene3D" id="1.10.390.10">
    <property type="entry name" value="Neutral Protease Domain 2"/>
    <property type="match status" value="1"/>
</dbReference>
<dbReference type="Pfam" id="PF17900">
    <property type="entry name" value="Peptidase_M1_N"/>
    <property type="match status" value="1"/>
</dbReference>
<dbReference type="FunFam" id="1.10.390.10:FF:000013">
    <property type="entry name" value="Aminopeptidase N"/>
    <property type="match status" value="1"/>
</dbReference>
<dbReference type="Gene3D" id="2.60.40.1730">
    <property type="entry name" value="tricorn interacting facor f3 domain"/>
    <property type="match status" value="1"/>
</dbReference>
<keyword evidence="2" id="KW-0031">Aminopeptidase</keyword>
<dbReference type="SUPFAM" id="SSF55486">
    <property type="entry name" value="Metalloproteases ('zincins'), catalytic domain"/>
    <property type="match status" value="1"/>
</dbReference>
<dbReference type="Gene3D" id="2.60.40.1910">
    <property type="match status" value="1"/>
</dbReference>
<dbReference type="Gene3D" id="1.25.50.20">
    <property type="match status" value="1"/>
</dbReference>
<organism evidence="14 15">
    <name type="scientific">Elysia crispata</name>
    <name type="common">lettuce slug</name>
    <dbReference type="NCBI Taxonomy" id="231223"/>
    <lineage>
        <taxon>Eukaryota</taxon>
        <taxon>Metazoa</taxon>
        <taxon>Spiralia</taxon>
        <taxon>Lophotrochozoa</taxon>
        <taxon>Mollusca</taxon>
        <taxon>Gastropoda</taxon>
        <taxon>Heterobranchia</taxon>
        <taxon>Euthyneura</taxon>
        <taxon>Panpulmonata</taxon>
        <taxon>Sacoglossa</taxon>
        <taxon>Placobranchoidea</taxon>
        <taxon>Plakobranchidae</taxon>
        <taxon>Elysia</taxon>
    </lineage>
</organism>
<keyword evidence="7" id="KW-0482">Metalloprotease</keyword>
<name>A0AAE0YQP6_9GAST</name>
<evidence type="ECO:0000259" key="11">
    <source>
        <dbReference type="Pfam" id="PF01433"/>
    </source>
</evidence>
<accession>A0AAE0YQP6</accession>
<feature type="domain" description="Aminopeptidase N-like N-terminal" evidence="13">
    <location>
        <begin position="124"/>
        <end position="313"/>
    </location>
</feature>
<evidence type="ECO:0000256" key="7">
    <source>
        <dbReference type="ARBA" id="ARBA00023049"/>
    </source>
</evidence>
<sequence length="1014" mass="117110">MSVTGQARDVCHWTSQRCLSLDQPEMSATGPARDVCHWTGQRVHLAQFRLNSDKYQTSFPTSHTVVHLEEITLFKLFGKMRRTFLVLICLIFCVARCAATEEILTANSSTDHIWNNFRLPKTLKPDSYRLNLYPNIANSTFSGLVVIVLVVVQPTDKIIFHVKDLTIHSDIRISRISARQYTASSSGYIHKYEMYYLKYDTVFRVNTSFSLYVRFNGTFSKDVFGLYKSTYRHNGEEKYIISTQLQPTHARKVFPCLDEPEFKAYFQFETLEADRNDVVLTNRERMHETEGTDCSNCVRHRFRASPYRMSSYLVAFAIGQLGCLTRDSENENRVSIWFPLGREDDAQFALDANIKAVDFFEDFFRMQTRINKLDALAVPRHYSAMENVGLNIYADVYLLYNNQTTNEEWKTLITEIISHEVAHEWFGNMVTLKWWDEIYINEGFATYLSVIGMRAIDSSIDEDAYMGKFHANSLRIASWQTSSAIKKAVENTMDIQQVFDHISYHMTASCIRMLESAIGRHAMRNGLQKLINDKMFGSVTGSDVWNALQSATDGSINIQQMMGSWTDSAGYPVVKVNRTAQNISFTQKRFLLFKDENPGVVDSRYRYYRPDTVWRFPFTFVTSDNPSEQTVVWITEETESVPVGNLSSTAWIKGNVGSRGVYRVNYDLENWRRLGKQLVTDHTVFSSEERKLMLDDVLSLARTGDVSYSEAFQMLRYLTFDDSHVVWNAVMTHLHYIQRRMLLEEEYPQMIAYIQNHLVLPKLRHLGWDIEGDFNTRKLKKLLISWARPKPSYYKKIASLYSAWRANDSVALDADLRQQVFNHGVRHGTTDDWVLIFSRAYDPNKGGDKRAMKLALASSSNIHLLHSLLHFSVFEDSTDLNSVLSTLGSTIGGQLVAWDFVRHHWSEVLSKMGSFFKTAFSFITSFEETIDDEEMERFMRKKDLGKTKNSFYECITRVKANVLWRMSRKQEVADWLRNTMRHWTTCNNPYHALPAGSVPVRVKATGRDSCTVQA</sequence>
<comment type="caution">
    <text evidence="14">The sequence shown here is derived from an EMBL/GenBank/DDBJ whole genome shotgun (WGS) entry which is preliminary data.</text>
</comment>
<proteinExistence type="inferred from homology"/>
<dbReference type="InterPro" id="IPR034016">
    <property type="entry name" value="M1_APN-typ"/>
</dbReference>
<dbReference type="Pfam" id="PF01433">
    <property type="entry name" value="Peptidase_M1"/>
    <property type="match status" value="1"/>
</dbReference>
<dbReference type="SUPFAM" id="SSF63737">
    <property type="entry name" value="Leukotriene A4 hydrolase N-terminal domain"/>
    <property type="match status" value="1"/>
</dbReference>
<feature type="binding site" evidence="9">
    <location>
        <position position="419"/>
    </location>
    <ligand>
        <name>Zn(2+)</name>
        <dbReference type="ChEBI" id="CHEBI:29105"/>
        <note>catalytic</note>
    </ligand>
</feature>
<evidence type="ECO:0000259" key="13">
    <source>
        <dbReference type="Pfam" id="PF17900"/>
    </source>
</evidence>
<evidence type="ECO:0000313" key="15">
    <source>
        <dbReference type="Proteomes" id="UP001283361"/>
    </source>
</evidence>
<evidence type="ECO:0000256" key="2">
    <source>
        <dbReference type="ARBA" id="ARBA00022438"/>
    </source>
</evidence>
<dbReference type="InterPro" id="IPR027268">
    <property type="entry name" value="Peptidase_M4/M1_CTD_sf"/>
</dbReference>
<evidence type="ECO:0000256" key="6">
    <source>
        <dbReference type="ARBA" id="ARBA00022833"/>
    </source>
</evidence>
<keyword evidence="3" id="KW-0645">Protease</keyword>